<feature type="domain" description="Schlafen AlbA-2" evidence="1">
    <location>
        <begin position="14"/>
        <end position="122"/>
    </location>
</feature>
<evidence type="ECO:0000313" key="3">
    <source>
        <dbReference type="Proteomes" id="UP001207408"/>
    </source>
</evidence>
<dbReference type="Pfam" id="PF04326">
    <property type="entry name" value="SLFN_AlbA_2"/>
    <property type="match status" value="1"/>
</dbReference>
<dbReference type="PANTHER" id="PTHR30595:SF6">
    <property type="entry name" value="SCHLAFEN ALBA-2 DOMAIN-CONTAINING PROTEIN"/>
    <property type="match status" value="1"/>
</dbReference>
<dbReference type="InterPro" id="IPR038461">
    <property type="entry name" value="Schlafen_AlbA_2_dom_sf"/>
</dbReference>
<evidence type="ECO:0000259" key="1">
    <source>
        <dbReference type="Pfam" id="PF04326"/>
    </source>
</evidence>
<protein>
    <submittedName>
        <fullName evidence="2">DNA binding domain-containing protein</fullName>
    </submittedName>
</protein>
<dbReference type="EMBL" id="JAPDPI010000047">
    <property type="protein sequence ID" value="MCW3807458.1"/>
    <property type="molecule type" value="Genomic_DNA"/>
</dbReference>
<dbReference type="RefSeq" id="WP_301201868.1">
    <property type="nucleotide sequence ID" value="NZ_JAPDPI010000047.1"/>
</dbReference>
<reference evidence="2" key="1">
    <citation type="submission" date="2022-10" db="EMBL/GenBank/DDBJ databases">
        <authorList>
            <person name="Yu W.X."/>
        </authorList>
    </citation>
    <scope>NUCLEOTIDE SEQUENCE</scope>
    <source>
        <strain evidence="2">D04</strain>
    </source>
</reference>
<dbReference type="Gene3D" id="3.30.950.30">
    <property type="entry name" value="Schlafen, AAA domain"/>
    <property type="match status" value="1"/>
</dbReference>
<dbReference type="PANTHER" id="PTHR30595">
    <property type="entry name" value="GLPR-RELATED TRANSCRIPTIONAL REPRESSOR"/>
    <property type="match status" value="1"/>
</dbReference>
<gene>
    <name evidence="2" type="ORF">OM074_17635</name>
</gene>
<name>A0AAE3SLC5_9BACT</name>
<dbReference type="Proteomes" id="UP001207408">
    <property type="component" value="Unassembled WGS sequence"/>
</dbReference>
<evidence type="ECO:0000313" key="2">
    <source>
        <dbReference type="EMBL" id="MCW3807458.1"/>
    </source>
</evidence>
<comment type="caution">
    <text evidence="2">The sequence shown here is derived from an EMBL/GenBank/DDBJ whole genome shotgun (WGS) entry which is preliminary data.</text>
</comment>
<dbReference type="Gene3D" id="3.30.565.60">
    <property type="match status" value="1"/>
</dbReference>
<proteinExistence type="predicted"/>
<dbReference type="AlphaFoldDB" id="A0AAE3SLC5"/>
<keyword evidence="3" id="KW-1185">Reference proteome</keyword>
<accession>A0AAE3SLC5</accession>
<dbReference type="InterPro" id="IPR007421">
    <property type="entry name" value="Schlafen_AlbA_2_dom"/>
</dbReference>
<dbReference type="Pfam" id="PF13749">
    <property type="entry name" value="HATPase_c_4"/>
    <property type="match status" value="1"/>
</dbReference>
<dbReference type="InterPro" id="IPR038475">
    <property type="entry name" value="RecG_C_sf"/>
</dbReference>
<sequence length="359" mass="40640">MNSDQLKYIIAQGENEAVEFKSSFNKAAIETIVAFSNTKGGLVIIGVSDNMEVTGVNTNNESIQNWLNEIKQKTEPSIIPNKIEVGVDSKELVVLSIPEVPVKPVALQGRYYLRKGNSNHLLNADEIVELRMESMNLSFDAYPVKTKFKALNNAALKLFSTKTKEKGRYIPSPILENDFHKLGLIQNDTLTRACELLFGLHHTSIHIGRFKSSSTIIDDILIKSPLIQAVEEAMDFIKKNIRLGYEFTGDLSRKDKWQFPLQAIRELLLNAIIHKDYRNPTDVIIKIYDNEIQFSNPGNLFGNLTIDELNTDSYQPRHRNRLLAEVFYLMGEVEKYGTGFKEYAIGLKNTQILLIGSKT</sequence>
<organism evidence="2 3">
    <name type="scientific">Plebeiibacterium marinum</name>
    <dbReference type="NCBI Taxonomy" id="2992111"/>
    <lineage>
        <taxon>Bacteria</taxon>
        <taxon>Pseudomonadati</taxon>
        <taxon>Bacteroidota</taxon>
        <taxon>Bacteroidia</taxon>
        <taxon>Marinilabiliales</taxon>
        <taxon>Marinilabiliaceae</taxon>
        <taxon>Plebeiibacterium</taxon>
    </lineage>
</organism>